<dbReference type="Proteomes" id="UP001595699">
    <property type="component" value="Unassembled WGS sequence"/>
</dbReference>
<dbReference type="PANTHER" id="PTHR43283:SF11">
    <property type="entry name" value="BETA-LACTAMASE-RELATED DOMAIN-CONTAINING PROTEIN"/>
    <property type="match status" value="1"/>
</dbReference>
<reference evidence="4" key="1">
    <citation type="journal article" date="2019" name="Int. J. Syst. Evol. Microbiol.">
        <title>The Global Catalogue of Microorganisms (GCM) 10K type strain sequencing project: providing services to taxonomists for standard genome sequencing and annotation.</title>
        <authorList>
            <consortium name="The Broad Institute Genomics Platform"/>
            <consortium name="The Broad Institute Genome Sequencing Center for Infectious Disease"/>
            <person name="Wu L."/>
            <person name="Ma J."/>
        </authorList>
    </citation>
    <scope>NUCLEOTIDE SEQUENCE [LARGE SCALE GENOMIC DNA]</scope>
    <source>
        <strain evidence="4">CGMCC 4.7241</strain>
    </source>
</reference>
<dbReference type="InterPro" id="IPR050789">
    <property type="entry name" value="Diverse_Enzym_Activities"/>
</dbReference>
<feature type="domain" description="Beta-lactamase-related" evidence="2">
    <location>
        <begin position="2"/>
        <end position="315"/>
    </location>
</feature>
<name>A0ABV7YM50_9ACTN</name>
<evidence type="ECO:0000256" key="1">
    <source>
        <dbReference type="ARBA" id="ARBA00022801"/>
    </source>
</evidence>
<proteinExistence type="predicted"/>
<dbReference type="InterPro" id="IPR001466">
    <property type="entry name" value="Beta-lactam-related"/>
</dbReference>
<dbReference type="PANTHER" id="PTHR43283">
    <property type="entry name" value="BETA-LACTAMASE-RELATED"/>
    <property type="match status" value="1"/>
</dbReference>
<comment type="caution">
    <text evidence="3">The sequence shown here is derived from an EMBL/GenBank/DDBJ whole genome shotgun (WGS) entry which is preliminary data.</text>
</comment>
<evidence type="ECO:0000259" key="2">
    <source>
        <dbReference type="Pfam" id="PF00144"/>
    </source>
</evidence>
<dbReference type="InterPro" id="IPR012338">
    <property type="entry name" value="Beta-lactam/transpept-like"/>
</dbReference>
<gene>
    <name evidence="3" type="ORF">ACFOUW_35840</name>
</gene>
<organism evidence="3 4">
    <name type="scientific">Tenggerimyces flavus</name>
    <dbReference type="NCBI Taxonomy" id="1708749"/>
    <lineage>
        <taxon>Bacteria</taxon>
        <taxon>Bacillati</taxon>
        <taxon>Actinomycetota</taxon>
        <taxon>Actinomycetes</taxon>
        <taxon>Propionibacteriales</taxon>
        <taxon>Nocardioidaceae</taxon>
        <taxon>Tenggerimyces</taxon>
    </lineage>
</organism>
<protein>
    <submittedName>
        <fullName evidence="3">Serine hydrolase domain-containing protein</fullName>
        <ecNumber evidence="3">3.-.-.-</ecNumber>
    </submittedName>
</protein>
<dbReference type="Gene3D" id="3.40.710.10">
    <property type="entry name" value="DD-peptidase/beta-lactamase superfamily"/>
    <property type="match status" value="1"/>
</dbReference>
<dbReference type="RefSeq" id="WP_205117538.1">
    <property type="nucleotide sequence ID" value="NZ_JAFBCM010000001.1"/>
</dbReference>
<evidence type="ECO:0000313" key="3">
    <source>
        <dbReference type="EMBL" id="MFC3766246.1"/>
    </source>
</evidence>
<keyword evidence="4" id="KW-1185">Reference proteome</keyword>
<dbReference type="EMBL" id="JBHRZH010000050">
    <property type="protein sequence ID" value="MFC3766246.1"/>
    <property type="molecule type" value="Genomic_DNA"/>
</dbReference>
<evidence type="ECO:0000313" key="4">
    <source>
        <dbReference type="Proteomes" id="UP001595699"/>
    </source>
</evidence>
<sequence>MRDLFAKARADQVFSGAAWSVGRSHGIVDRGVLGTLAWDGEPVTEDTLWDLASVTKPIFGLAVLRLIERGTLALSDPVEKWLPDYAGTDKARLTVEQLLCHTSGMPGRVPLYRDHPTRQGLLDAVRELPLHSPPGTNVEYSSQGFMILGQLAEAAAGQPLDQLIAKPRMGELGFNPTDAARCAATEQCRWRGRLVQGTVHDENADVLGGIAPHAGLFSTLDALEDLAHSLLSNDGSFLKPGTLNEMTKPRTDHLESRRTLAWQGAPTGDRLSKAAYGHTGFTGTSLWIDPEQDIFLVLLTNRVHPRREGPAGIARVRRAFHAEALAG</sequence>
<keyword evidence="1 3" id="KW-0378">Hydrolase</keyword>
<dbReference type="SUPFAM" id="SSF56601">
    <property type="entry name" value="beta-lactamase/transpeptidase-like"/>
    <property type="match status" value="1"/>
</dbReference>
<accession>A0ABV7YM50</accession>
<dbReference type="GO" id="GO:0016787">
    <property type="term" value="F:hydrolase activity"/>
    <property type="evidence" value="ECO:0007669"/>
    <property type="project" value="UniProtKB-KW"/>
</dbReference>
<dbReference type="Pfam" id="PF00144">
    <property type="entry name" value="Beta-lactamase"/>
    <property type="match status" value="1"/>
</dbReference>
<dbReference type="EC" id="3.-.-.-" evidence="3"/>